<feature type="transmembrane region" description="Helical" evidence="5">
    <location>
        <begin position="331"/>
        <end position="351"/>
    </location>
</feature>
<keyword evidence="3 5" id="KW-1133">Transmembrane helix</keyword>
<evidence type="ECO:0000256" key="3">
    <source>
        <dbReference type="ARBA" id="ARBA00022989"/>
    </source>
</evidence>
<feature type="transmembrane region" description="Helical" evidence="5">
    <location>
        <begin position="112"/>
        <end position="132"/>
    </location>
</feature>
<feature type="transmembrane region" description="Helical" evidence="5">
    <location>
        <begin position="88"/>
        <end position="106"/>
    </location>
</feature>
<dbReference type="PANTHER" id="PTHR37422">
    <property type="entry name" value="TEICHURONIC ACID BIOSYNTHESIS PROTEIN TUAE"/>
    <property type="match status" value="1"/>
</dbReference>
<evidence type="ECO:0000256" key="2">
    <source>
        <dbReference type="ARBA" id="ARBA00022692"/>
    </source>
</evidence>
<organism evidence="7 8">
    <name type="scientific">Vibrio thalassae</name>
    <dbReference type="NCBI Taxonomy" id="1243014"/>
    <lineage>
        <taxon>Bacteria</taxon>
        <taxon>Pseudomonadati</taxon>
        <taxon>Pseudomonadota</taxon>
        <taxon>Gammaproteobacteria</taxon>
        <taxon>Vibrionales</taxon>
        <taxon>Vibrionaceae</taxon>
        <taxon>Vibrio</taxon>
    </lineage>
</organism>
<feature type="transmembrane region" description="Helical" evidence="5">
    <location>
        <begin position="363"/>
        <end position="381"/>
    </location>
</feature>
<accession>A0A240EGM0</accession>
<dbReference type="PANTHER" id="PTHR37422:SF23">
    <property type="entry name" value="TEICHURONIC ACID BIOSYNTHESIS PROTEIN TUAE"/>
    <property type="match status" value="1"/>
</dbReference>
<evidence type="ECO:0000256" key="4">
    <source>
        <dbReference type="ARBA" id="ARBA00023136"/>
    </source>
</evidence>
<dbReference type="Proteomes" id="UP000219336">
    <property type="component" value="Unassembled WGS sequence"/>
</dbReference>
<evidence type="ECO:0000259" key="6">
    <source>
        <dbReference type="Pfam" id="PF04932"/>
    </source>
</evidence>
<dbReference type="InterPro" id="IPR007016">
    <property type="entry name" value="O-antigen_ligase-rel_domated"/>
</dbReference>
<feature type="transmembrane region" description="Helical" evidence="5">
    <location>
        <begin position="31"/>
        <end position="50"/>
    </location>
</feature>
<dbReference type="Pfam" id="PF04932">
    <property type="entry name" value="Wzy_C"/>
    <property type="match status" value="1"/>
</dbReference>
<dbReference type="EMBL" id="OANU01000014">
    <property type="protein sequence ID" value="SNX47837.1"/>
    <property type="molecule type" value="Genomic_DNA"/>
</dbReference>
<evidence type="ECO:0000256" key="1">
    <source>
        <dbReference type="ARBA" id="ARBA00004141"/>
    </source>
</evidence>
<protein>
    <submittedName>
        <fullName evidence="7">O-Antigen ligase</fullName>
    </submittedName>
</protein>
<comment type="subcellular location">
    <subcellularLocation>
        <location evidence="1">Membrane</location>
        <topology evidence="1">Multi-pass membrane protein</topology>
    </subcellularLocation>
</comment>
<dbReference type="OrthoDB" id="5877873at2"/>
<evidence type="ECO:0000256" key="5">
    <source>
        <dbReference type="SAM" id="Phobius"/>
    </source>
</evidence>
<keyword evidence="8" id="KW-1185">Reference proteome</keyword>
<keyword evidence="4 5" id="KW-0472">Membrane</keyword>
<reference evidence="8" key="1">
    <citation type="submission" date="2016-06" db="EMBL/GenBank/DDBJ databases">
        <authorList>
            <person name="Rodrigo-Torres L."/>
            <person name="Arahal R.D."/>
            <person name="Lucena T."/>
        </authorList>
    </citation>
    <scope>NUCLEOTIDE SEQUENCE [LARGE SCALE GENOMIC DNA]</scope>
    <source>
        <strain evidence="8">CECT8203</strain>
    </source>
</reference>
<dbReference type="RefSeq" id="WP_096993064.1">
    <property type="nucleotide sequence ID" value="NZ_JBHSII010000001.1"/>
</dbReference>
<dbReference type="GO" id="GO:0016874">
    <property type="term" value="F:ligase activity"/>
    <property type="evidence" value="ECO:0007669"/>
    <property type="project" value="UniProtKB-KW"/>
</dbReference>
<feature type="transmembrane region" description="Helical" evidence="5">
    <location>
        <begin position="153"/>
        <end position="170"/>
    </location>
</feature>
<feature type="transmembrane region" description="Helical" evidence="5">
    <location>
        <begin position="182"/>
        <end position="213"/>
    </location>
</feature>
<proteinExistence type="predicted"/>
<dbReference type="AlphaFoldDB" id="A0A240EGM0"/>
<feature type="domain" description="O-antigen ligase-related" evidence="6">
    <location>
        <begin position="185"/>
        <end position="342"/>
    </location>
</feature>
<feature type="transmembrane region" description="Helical" evidence="5">
    <location>
        <begin position="220"/>
        <end position="236"/>
    </location>
</feature>
<dbReference type="GO" id="GO:0016020">
    <property type="term" value="C:membrane"/>
    <property type="evidence" value="ECO:0007669"/>
    <property type="project" value="UniProtKB-SubCell"/>
</dbReference>
<feature type="transmembrane region" description="Helical" evidence="5">
    <location>
        <begin position="56"/>
        <end position="76"/>
    </location>
</feature>
<sequence length="413" mass="46547">MNNNSIYMRATQVTVAFTFFTLFVSKAGMNIAFALILLTALAGMMTKQTVLSDQPFHRNITIACISLYVLGLITTFIEPLSTQDFSWFARKGAFLLLVPFFIPMVQQHQRTALNALLLGVIVALAYCVYVYVVQNSFPQGRLRLHSFWDVGRWSEILAYFIALCIGLTYYRGVVAQKRRVLLIILATLCFVALLASGSRGPLLFVAMTVFMFLALENKKLFLLSLLALGALLFLSRESSTFSGIYDNVASIFANNNESNNARFLMWNNGIGFTLDNIENHLSVFLFGTGDHQIETLYSQYLQSIGSIEEMQQRVNNQMSLNDFHNQYIDNLVRMGIIYTLCYLGFLVTLLIGFTKQLITGSKVAWAGILLILTYAGIGLVYSNNLEFQTAIFFFMLTLILAWPPKPQTLRSNH</sequence>
<dbReference type="InterPro" id="IPR051533">
    <property type="entry name" value="WaaL-like"/>
</dbReference>
<gene>
    <name evidence="7" type="ORF">VTH8203_01452</name>
</gene>
<name>A0A240EGM0_9VIBR</name>
<keyword evidence="2 5" id="KW-0812">Transmembrane</keyword>
<keyword evidence="7" id="KW-0436">Ligase</keyword>
<evidence type="ECO:0000313" key="7">
    <source>
        <dbReference type="EMBL" id="SNX47837.1"/>
    </source>
</evidence>
<evidence type="ECO:0000313" key="8">
    <source>
        <dbReference type="Proteomes" id="UP000219336"/>
    </source>
</evidence>